<accession>A0A067LQY9</accession>
<dbReference type="OrthoDB" id="2628807at2759"/>
<name>A0A067LQY9_BOTB1</name>
<gene>
    <name evidence="1" type="ORF">BOTBODRAFT_71194</name>
</gene>
<sequence length="209" mass="23056">MFTQLHNEYCIAVAPADARSLATTCLGGTVQLRLPTEEELMAMYTGCFGTVETGHKAFQEAMSYAAAGRKPKPGDTDVVEYPIPESNYRVRIWCGGLRDQGECFFDFTENGRAVNTPSGFKITNVPDIAYADTFIPQGGELMSVEVEAGLDHIPEGYEKYMATQGTRYRIDRPNQPSVSFETPRYGPTLPPPFPVDKTVHLVPSSSLLF</sequence>
<dbReference type="InParanoid" id="A0A067LQY9"/>
<reference evidence="2" key="1">
    <citation type="journal article" date="2014" name="Proc. Natl. Acad. Sci. U.S.A.">
        <title>Extensive sampling of basidiomycete genomes demonstrates inadequacy of the white-rot/brown-rot paradigm for wood decay fungi.</title>
        <authorList>
            <person name="Riley R."/>
            <person name="Salamov A.A."/>
            <person name="Brown D.W."/>
            <person name="Nagy L.G."/>
            <person name="Floudas D."/>
            <person name="Held B.W."/>
            <person name="Levasseur A."/>
            <person name="Lombard V."/>
            <person name="Morin E."/>
            <person name="Otillar R."/>
            <person name="Lindquist E.A."/>
            <person name="Sun H."/>
            <person name="LaButti K.M."/>
            <person name="Schmutz J."/>
            <person name="Jabbour D."/>
            <person name="Luo H."/>
            <person name="Baker S.E."/>
            <person name="Pisabarro A.G."/>
            <person name="Walton J.D."/>
            <person name="Blanchette R.A."/>
            <person name="Henrissat B."/>
            <person name="Martin F."/>
            <person name="Cullen D."/>
            <person name="Hibbett D.S."/>
            <person name="Grigoriev I.V."/>
        </authorList>
    </citation>
    <scope>NUCLEOTIDE SEQUENCE [LARGE SCALE GENOMIC DNA]</scope>
    <source>
        <strain evidence="2">FD-172 SS1</strain>
    </source>
</reference>
<dbReference type="EMBL" id="KL198219">
    <property type="protein sequence ID" value="KDQ05638.1"/>
    <property type="molecule type" value="Genomic_DNA"/>
</dbReference>
<proteinExistence type="predicted"/>
<protein>
    <submittedName>
        <fullName evidence="1">Uncharacterized protein</fullName>
    </submittedName>
</protein>
<evidence type="ECO:0000313" key="2">
    <source>
        <dbReference type="Proteomes" id="UP000027195"/>
    </source>
</evidence>
<dbReference type="Proteomes" id="UP000027195">
    <property type="component" value="Unassembled WGS sequence"/>
</dbReference>
<keyword evidence="2" id="KW-1185">Reference proteome</keyword>
<evidence type="ECO:0000313" key="1">
    <source>
        <dbReference type="EMBL" id="KDQ05638.1"/>
    </source>
</evidence>
<dbReference type="HOGENOM" id="CLU_1315218_0_0_1"/>
<dbReference type="AlphaFoldDB" id="A0A067LQY9"/>
<organism evidence="1 2">
    <name type="scientific">Botryobasidium botryosum (strain FD-172 SS1)</name>
    <dbReference type="NCBI Taxonomy" id="930990"/>
    <lineage>
        <taxon>Eukaryota</taxon>
        <taxon>Fungi</taxon>
        <taxon>Dikarya</taxon>
        <taxon>Basidiomycota</taxon>
        <taxon>Agaricomycotina</taxon>
        <taxon>Agaricomycetes</taxon>
        <taxon>Cantharellales</taxon>
        <taxon>Botryobasidiaceae</taxon>
        <taxon>Botryobasidium</taxon>
    </lineage>
</organism>